<dbReference type="GO" id="GO:0016787">
    <property type="term" value="F:hydrolase activity"/>
    <property type="evidence" value="ECO:0007669"/>
    <property type="project" value="UniProtKB-UniRule"/>
</dbReference>
<name>A0A1M6J2M5_9FIRM</name>
<feature type="transmembrane region" description="Helical" evidence="3">
    <location>
        <begin position="12"/>
        <end position="33"/>
    </location>
</feature>
<dbReference type="GO" id="GO:0005886">
    <property type="term" value="C:plasma membrane"/>
    <property type="evidence" value="ECO:0007669"/>
    <property type="project" value="UniProtKB-SubCell"/>
</dbReference>
<dbReference type="Proteomes" id="UP000184342">
    <property type="component" value="Unassembled WGS sequence"/>
</dbReference>
<comment type="subcellular location">
    <subcellularLocation>
        <location evidence="1">Cell membrane</location>
    </subcellularLocation>
</comment>
<dbReference type="PANTHER" id="PTHR47618">
    <property type="entry name" value="BIFUNCTIONAL OLIGORIBONUCLEASE AND PAP PHOSPHATASE NRNA"/>
    <property type="match status" value="1"/>
</dbReference>
<evidence type="ECO:0000256" key="1">
    <source>
        <dbReference type="PIRNR" id="PIRNR026583"/>
    </source>
</evidence>
<dbReference type="Gene3D" id="3.90.1640.10">
    <property type="entry name" value="inorganic pyrophosphatase (n-terminal core)"/>
    <property type="match status" value="1"/>
</dbReference>
<dbReference type="PANTHER" id="PTHR47618:SF2">
    <property type="entry name" value="CYCLIC-DI-AMP PHOSPHODIESTERASE GDPP"/>
    <property type="match status" value="1"/>
</dbReference>
<dbReference type="STRING" id="1122934.SAMN02745691_01908"/>
<dbReference type="GO" id="GO:0046872">
    <property type="term" value="F:metal ion binding"/>
    <property type="evidence" value="ECO:0007669"/>
    <property type="project" value="UniProtKB-KW"/>
</dbReference>
<feature type="binding site" evidence="2">
    <location>
        <position position="443"/>
    </location>
    <ligand>
        <name>Mn(2+)</name>
        <dbReference type="ChEBI" id="CHEBI:29035"/>
        <label>2</label>
    </ligand>
</feature>
<evidence type="ECO:0000256" key="3">
    <source>
        <dbReference type="SAM" id="Phobius"/>
    </source>
</evidence>
<keyword evidence="6" id="KW-1185">Reference proteome</keyword>
<dbReference type="Gene3D" id="3.30.450.20">
    <property type="entry name" value="PAS domain"/>
    <property type="match status" value="1"/>
</dbReference>
<dbReference type="InterPro" id="IPR014528">
    <property type="entry name" value="GdpP/PdeA"/>
</dbReference>
<comment type="function">
    <text evidence="1">Has phosphodiesterase (PDE) activity against cyclic-di-AMP (c-di-AMP).</text>
</comment>
<evidence type="ECO:0000313" key="6">
    <source>
        <dbReference type="Proteomes" id="UP000184342"/>
    </source>
</evidence>
<dbReference type="SUPFAM" id="SSF64182">
    <property type="entry name" value="DHH phosphoesterases"/>
    <property type="match status" value="1"/>
</dbReference>
<evidence type="ECO:0000259" key="4">
    <source>
        <dbReference type="PROSITE" id="PS50887"/>
    </source>
</evidence>
<gene>
    <name evidence="5" type="ORF">SAMN02745691_01908</name>
</gene>
<dbReference type="EC" id="3.1.4.-" evidence="1"/>
<comment type="similarity">
    <text evidence="1">Belongs to the GdpP/PdeA phosphodiesterase family.</text>
</comment>
<keyword evidence="2" id="KW-0479">Metal-binding</keyword>
<dbReference type="InterPro" id="IPR003156">
    <property type="entry name" value="DHHA1_dom"/>
</dbReference>
<dbReference type="OrthoDB" id="9759476at2"/>
<feature type="transmembrane region" description="Helical" evidence="3">
    <location>
        <begin position="39"/>
        <end position="58"/>
    </location>
</feature>
<keyword evidence="1" id="KW-1003">Cell membrane</keyword>
<feature type="binding site" evidence="2">
    <location>
        <position position="443"/>
    </location>
    <ligand>
        <name>Mn(2+)</name>
        <dbReference type="ChEBI" id="CHEBI:29035"/>
        <label>1</label>
    </ligand>
</feature>
<organism evidence="5 6">
    <name type="scientific">Parasporobacterium paucivorans DSM 15970</name>
    <dbReference type="NCBI Taxonomy" id="1122934"/>
    <lineage>
        <taxon>Bacteria</taxon>
        <taxon>Bacillati</taxon>
        <taxon>Bacillota</taxon>
        <taxon>Clostridia</taxon>
        <taxon>Lachnospirales</taxon>
        <taxon>Lachnospiraceae</taxon>
        <taxon>Parasporobacterium</taxon>
    </lineage>
</organism>
<feature type="binding site" evidence="2">
    <location>
        <position position="467"/>
    </location>
    <ligand>
        <name>Mn(2+)</name>
        <dbReference type="ChEBI" id="CHEBI:29035"/>
        <label>2</label>
    </ligand>
</feature>
<sequence>MKNRWNKGFTPYMYWPLILSGLLVIVNIVIYMIDARAGVTLLVFTLVFISISLVLLIGSRPKITNEIITMTEGLAKSQSRMLMELPVPYCVLNKDGRILWMNKRFTDLIGTGKAADKKITSLFPEITEEELRFGEEDSVGEIAFKGRNYRVEFKKITWKESEDDDILTDIPSEQDDMFSVGLFDETEMLNLRKENTEQKFVAALVYLDNFEEVMETVEAVRKSLILALIDRKINKYFTAMDGVVRKLEKDKYFIVLKQKYISVLQSNKFNILDEVKSINIGNEMPVTISIGLGVNGETYSKTCEFSRTAIDLALGRGGDQAVIKDGEKIYYYGGKSKQVEKNTRVKARVKAHALRELLNSKEDVLIMGHKLGDIDSVGASVGIYRVARTLDRKAHIVIGEMTNSVKPIIDGFKAGDEYEEDMFISGSQALQILNDNTVLVLVDVNKPSFVEEPRLVSGSKATVILDHHRQGSEVVENAVLSYIEPFASSTCEMVSEILQYISEDIRLKQAEADALYAGIMIDTNYFANSTGARTFEAAAFLKRNGADINKVRKMFWDDFDAFKARAVTYHNAEIFREFFIIGECPSEHIESPTVTAAQAANEMLEIRGIKASFVVTRYNNTIYISARSVDEINVQLVMERLGGGGHLNVAGAQLKEVTLDEAKQIVKDTLSKMIEEGDI</sequence>
<keyword evidence="3" id="KW-1133">Transmembrane helix</keyword>
<dbReference type="FunFam" id="3.90.1640.10:FF:000002">
    <property type="entry name" value="Cyclic-di-AMP phosphodiesterase"/>
    <property type="match status" value="1"/>
</dbReference>
<dbReference type="InterPro" id="IPR038763">
    <property type="entry name" value="DHH_sf"/>
</dbReference>
<dbReference type="InterPro" id="IPR001667">
    <property type="entry name" value="DDH_dom"/>
</dbReference>
<keyword evidence="3" id="KW-0812">Transmembrane</keyword>
<dbReference type="RefSeq" id="WP_073994182.1">
    <property type="nucleotide sequence ID" value="NZ_FQYT01000020.1"/>
</dbReference>
<comment type="cofactor">
    <cofactor evidence="2">
        <name>Mn(2+)</name>
        <dbReference type="ChEBI" id="CHEBI:29035"/>
    </cofactor>
    <text evidence="2">For phosphodiesterase activity, probably binds 2 Mn(2+) per subunit.</text>
</comment>
<dbReference type="InterPro" id="IPR051319">
    <property type="entry name" value="Oligoribo/pAp-PDE_c-di-AMP_PDE"/>
</dbReference>
<dbReference type="GO" id="GO:0003676">
    <property type="term" value="F:nucleic acid binding"/>
    <property type="evidence" value="ECO:0007669"/>
    <property type="project" value="UniProtKB-UniRule"/>
</dbReference>
<dbReference type="Pfam" id="PF02272">
    <property type="entry name" value="DHHA1"/>
    <property type="match status" value="1"/>
</dbReference>
<feature type="binding site" evidence="2">
    <location>
        <position position="522"/>
    </location>
    <ligand>
        <name>Mn(2+)</name>
        <dbReference type="ChEBI" id="CHEBI:29035"/>
        <label>2</label>
    </ligand>
</feature>
<keyword evidence="2" id="KW-0464">Manganese</keyword>
<accession>A0A1M6J2M5</accession>
<reference evidence="5 6" key="1">
    <citation type="submission" date="2016-11" db="EMBL/GenBank/DDBJ databases">
        <authorList>
            <person name="Jaros S."/>
            <person name="Januszkiewicz K."/>
            <person name="Wedrychowicz H."/>
        </authorList>
    </citation>
    <scope>NUCLEOTIDE SEQUENCE [LARGE SCALE GENOMIC DNA]</scope>
    <source>
        <strain evidence="5 6">DSM 15970</strain>
    </source>
</reference>
<dbReference type="PROSITE" id="PS50887">
    <property type="entry name" value="GGDEF"/>
    <property type="match status" value="1"/>
</dbReference>
<feature type="binding site" evidence="2">
    <location>
        <position position="369"/>
    </location>
    <ligand>
        <name>Mn(2+)</name>
        <dbReference type="ChEBI" id="CHEBI:29035"/>
        <label>1</label>
    </ligand>
</feature>
<dbReference type="Pfam" id="PF13188">
    <property type="entry name" value="PAS_8"/>
    <property type="match status" value="1"/>
</dbReference>
<dbReference type="Pfam" id="PF24898">
    <property type="entry name" value="GGDEF_GdpP"/>
    <property type="match status" value="1"/>
</dbReference>
<feature type="binding site" evidence="2">
    <location>
        <position position="373"/>
    </location>
    <ligand>
        <name>Mn(2+)</name>
        <dbReference type="ChEBI" id="CHEBI:29035"/>
        <label>1</label>
    </ligand>
</feature>
<dbReference type="InterPro" id="IPR000160">
    <property type="entry name" value="GGDEF_dom"/>
</dbReference>
<evidence type="ECO:0000256" key="2">
    <source>
        <dbReference type="PIRSR" id="PIRSR026583-50"/>
    </source>
</evidence>
<keyword evidence="1" id="KW-0378">Hydrolase</keyword>
<keyword evidence="1 3" id="KW-0472">Membrane</keyword>
<feature type="binding site" evidence="2">
    <location>
        <position position="375"/>
    </location>
    <ligand>
        <name>Mn(2+)</name>
        <dbReference type="ChEBI" id="CHEBI:29035"/>
        <label>2</label>
    </ligand>
</feature>
<feature type="domain" description="GGDEF" evidence="4">
    <location>
        <begin position="198"/>
        <end position="326"/>
    </location>
</feature>
<dbReference type="Gene3D" id="3.10.310.30">
    <property type="match status" value="1"/>
</dbReference>
<comment type="catalytic activity">
    <reaction evidence="1">
        <text>3',3'-c-di-AMP + H2O = 5'-O-phosphonoadenylyl-(3'-&gt;5')-adenosine + H(+)</text>
        <dbReference type="Rhea" id="RHEA:54420"/>
        <dbReference type="ChEBI" id="CHEBI:15377"/>
        <dbReference type="ChEBI" id="CHEBI:15378"/>
        <dbReference type="ChEBI" id="CHEBI:71500"/>
        <dbReference type="ChEBI" id="CHEBI:138171"/>
    </reaction>
</comment>
<protein>
    <recommendedName>
        <fullName evidence="1">Cyclic-di-AMP phosphodiesterase</fullName>
        <ecNumber evidence="1">3.1.4.-</ecNumber>
    </recommendedName>
</protein>
<proteinExistence type="inferred from homology"/>
<dbReference type="Pfam" id="PF01368">
    <property type="entry name" value="DHH"/>
    <property type="match status" value="1"/>
</dbReference>
<dbReference type="EMBL" id="FQYT01000020">
    <property type="protein sequence ID" value="SHJ40902.1"/>
    <property type="molecule type" value="Genomic_DNA"/>
</dbReference>
<dbReference type="InterPro" id="IPR000014">
    <property type="entry name" value="PAS"/>
</dbReference>
<dbReference type="PIRSF" id="PIRSF026583">
    <property type="entry name" value="YybT"/>
    <property type="match status" value="1"/>
</dbReference>
<dbReference type="GO" id="GO:0106409">
    <property type="term" value="F:cyclic-di-AMP phosphodiesterase activity"/>
    <property type="evidence" value="ECO:0007669"/>
    <property type="project" value="RHEA"/>
</dbReference>
<dbReference type="AlphaFoldDB" id="A0A1M6J2M5"/>
<evidence type="ECO:0000313" key="5">
    <source>
        <dbReference type="EMBL" id="SHJ40902.1"/>
    </source>
</evidence>